<dbReference type="Pfam" id="PF06904">
    <property type="entry name" value="Extensin-like_C"/>
    <property type="match status" value="1"/>
</dbReference>
<sequence>MARRLKRRHYLRTIRSALKTLVILAVIAGCALVALAYIRERPQDLPWTQLQLDKPIGMFTGQKLAALSGDYVFCQNLLDRAGVAFSPLPPVGDGECRRDENIRLLEPTAGNTSFTPSGLAPSCPVAAALEIWETQIVQPAALEHFGQRVSFIRHLGTYNCRQIGGSTRWSEHATGNAIDIAAFTLENGQIISLSRDWNDTDPEAEFLRVIRDGSCDLFATVLSPDYNAAHADHFHLDQAERGQLGYSLCR</sequence>
<keyword evidence="1" id="KW-0812">Transmembrane</keyword>
<keyword evidence="4" id="KW-1185">Reference proteome</keyword>
<reference evidence="3 4" key="1">
    <citation type="submission" date="2020-04" db="EMBL/GenBank/DDBJ databases">
        <title>Genome sequence for Sphingorhabdus sp. strain M1.</title>
        <authorList>
            <person name="Park S.-J."/>
        </authorList>
    </citation>
    <scope>NUCLEOTIDE SEQUENCE [LARGE SCALE GENOMIC DNA]</scope>
    <source>
        <strain evidence="3 4">JK6</strain>
    </source>
</reference>
<keyword evidence="1" id="KW-1133">Transmembrane helix</keyword>
<accession>A0A6H2DL15</accession>
<dbReference type="SUPFAM" id="SSF55166">
    <property type="entry name" value="Hedgehog/DD-peptidase"/>
    <property type="match status" value="1"/>
</dbReference>
<protein>
    <submittedName>
        <fullName evidence="3">Extensin family protein</fullName>
    </submittedName>
</protein>
<evidence type="ECO:0000313" key="3">
    <source>
        <dbReference type="EMBL" id="QJB69362.1"/>
    </source>
</evidence>
<dbReference type="EMBL" id="CP051217">
    <property type="protein sequence ID" value="QJB69362.1"/>
    <property type="molecule type" value="Genomic_DNA"/>
</dbReference>
<proteinExistence type="predicted"/>
<dbReference type="InterPro" id="IPR009683">
    <property type="entry name" value="Extensin-like_C"/>
</dbReference>
<dbReference type="Proteomes" id="UP000501600">
    <property type="component" value="Chromosome"/>
</dbReference>
<feature type="transmembrane region" description="Helical" evidence="1">
    <location>
        <begin position="21"/>
        <end position="38"/>
    </location>
</feature>
<evidence type="ECO:0000256" key="1">
    <source>
        <dbReference type="SAM" id="Phobius"/>
    </source>
</evidence>
<dbReference type="AlphaFoldDB" id="A0A6H2DL15"/>
<dbReference type="KEGG" id="phao:HF685_08785"/>
<evidence type="ECO:0000313" key="4">
    <source>
        <dbReference type="Proteomes" id="UP000501600"/>
    </source>
</evidence>
<dbReference type="PROSITE" id="PS51257">
    <property type="entry name" value="PROKAR_LIPOPROTEIN"/>
    <property type="match status" value="1"/>
</dbReference>
<evidence type="ECO:0000259" key="2">
    <source>
        <dbReference type="Pfam" id="PF06904"/>
    </source>
</evidence>
<organism evidence="3 4">
    <name type="scientific">Parasphingorhabdus halotolerans</name>
    <dbReference type="NCBI Taxonomy" id="2725558"/>
    <lineage>
        <taxon>Bacteria</taxon>
        <taxon>Pseudomonadati</taxon>
        <taxon>Pseudomonadota</taxon>
        <taxon>Alphaproteobacteria</taxon>
        <taxon>Sphingomonadales</taxon>
        <taxon>Sphingomonadaceae</taxon>
        <taxon>Parasphingorhabdus</taxon>
    </lineage>
</organism>
<gene>
    <name evidence="3" type="ORF">HF685_08785</name>
</gene>
<keyword evidence="1" id="KW-0472">Membrane</keyword>
<feature type="domain" description="Extensin-like C-terminal" evidence="2">
    <location>
        <begin position="74"/>
        <end position="250"/>
    </location>
</feature>
<dbReference type="InterPro" id="IPR009045">
    <property type="entry name" value="Zn_M74/Hedgehog-like"/>
</dbReference>
<name>A0A6H2DL15_9SPHN</name>